<accession>A0A6N8L186</accession>
<name>A0A6N8L186_9SPHI</name>
<dbReference type="GO" id="GO:0009007">
    <property type="term" value="F:site-specific DNA-methyltransferase (adenine-specific) activity"/>
    <property type="evidence" value="ECO:0007669"/>
    <property type="project" value="UniProtKB-EC"/>
</dbReference>
<dbReference type="Pfam" id="PF02086">
    <property type="entry name" value="MethyltransfD12"/>
    <property type="match status" value="1"/>
</dbReference>
<evidence type="ECO:0000256" key="1">
    <source>
        <dbReference type="ARBA" id="ARBA00022603"/>
    </source>
</evidence>
<protein>
    <recommendedName>
        <fullName evidence="6">DNA methyltransferase</fullName>
    </recommendedName>
</protein>
<proteinExistence type="predicted"/>
<evidence type="ECO:0000256" key="2">
    <source>
        <dbReference type="ARBA" id="ARBA00022679"/>
    </source>
</evidence>
<keyword evidence="1" id="KW-0489">Methyltransferase</keyword>
<evidence type="ECO:0000256" key="3">
    <source>
        <dbReference type="ARBA" id="ARBA00022691"/>
    </source>
</evidence>
<dbReference type="Gene3D" id="3.40.50.150">
    <property type="entry name" value="Vaccinia Virus protein VP39"/>
    <property type="match status" value="1"/>
</dbReference>
<dbReference type="Proteomes" id="UP000435036">
    <property type="component" value="Unassembled WGS sequence"/>
</dbReference>
<keyword evidence="2" id="KW-0808">Transferase</keyword>
<dbReference type="AlphaFoldDB" id="A0A6N8L186"/>
<dbReference type="GO" id="GO:0032259">
    <property type="term" value="P:methylation"/>
    <property type="evidence" value="ECO:0007669"/>
    <property type="project" value="UniProtKB-KW"/>
</dbReference>
<keyword evidence="5" id="KW-1185">Reference proteome</keyword>
<sequence>MEVSSKIPHILKYMGSKREILDFVNLAVTSLNVETEWFCDLFSGTGVVAGQFGDNYSVLANDVQMYSSVFSNTYLTNLDEFINEESLKDIIDEATFYRNEFIRVHPRLVFEYPENIDFHTFDDLEKRERQLIDVNFDMGFHLFAKYYSGTYWSLDQCIWIDSFRAVAEKYKGTSKYFIILSSLIFAMSYMSQSTGHYAQYRDLTASNFEDILSYRKRGILPYFERKFLELIEYRRNRDKRMHNITTMDFEDCLRIIPFGSIVYADPPYQSVHYSRFYHALETLVKYDYPDVKFKGRYREDRHQSIFCIKTKVELAFTKLFKGVSNRNAHLCLSYADTGMISKEKILDLAKRSLGQEYSVNILTKDHVHSKMGRSDEKEQEVVEFIINFRKNDQPI</sequence>
<gene>
    <name evidence="4" type="ORF">GQF63_15790</name>
</gene>
<dbReference type="InterPro" id="IPR012327">
    <property type="entry name" value="MeTrfase_D12"/>
</dbReference>
<organism evidence="4 5">
    <name type="scientific">Sphingobacterium humi</name>
    <dbReference type="NCBI Taxonomy" id="1796905"/>
    <lineage>
        <taxon>Bacteria</taxon>
        <taxon>Pseudomonadati</taxon>
        <taxon>Bacteroidota</taxon>
        <taxon>Sphingobacteriia</taxon>
        <taxon>Sphingobacteriales</taxon>
        <taxon>Sphingobacteriaceae</taxon>
        <taxon>Sphingobacterium</taxon>
    </lineage>
</organism>
<evidence type="ECO:0000313" key="5">
    <source>
        <dbReference type="Proteomes" id="UP000435036"/>
    </source>
</evidence>
<dbReference type="SUPFAM" id="SSF53335">
    <property type="entry name" value="S-adenosyl-L-methionine-dependent methyltransferases"/>
    <property type="match status" value="1"/>
</dbReference>
<dbReference type="InterPro" id="IPR029063">
    <property type="entry name" value="SAM-dependent_MTases_sf"/>
</dbReference>
<dbReference type="GO" id="GO:0009307">
    <property type="term" value="P:DNA restriction-modification system"/>
    <property type="evidence" value="ECO:0007669"/>
    <property type="project" value="InterPro"/>
</dbReference>
<reference evidence="4 5" key="1">
    <citation type="submission" date="2019-12" db="EMBL/GenBank/DDBJ databases">
        <authorList>
            <person name="Dong K."/>
        </authorList>
    </citation>
    <scope>NUCLEOTIDE SEQUENCE [LARGE SCALE GENOMIC DNA]</scope>
    <source>
        <strain evidence="4 5">JCM 31225</strain>
    </source>
</reference>
<evidence type="ECO:0000313" key="4">
    <source>
        <dbReference type="EMBL" id="MVZ63490.1"/>
    </source>
</evidence>
<keyword evidence="3" id="KW-0949">S-adenosyl-L-methionine</keyword>
<comment type="caution">
    <text evidence="4">The sequence shown here is derived from an EMBL/GenBank/DDBJ whole genome shotgun (WGS) entry which is preliminary data.</text>
</comment>
<dbReference type="EMBL" id="WSQA01000013">
    <property type="protein sequence ID" value="MVZ63490.1"/>
    <property type="molecule type" value="Genomic_DNA"/>
</dbReference>
<evidence type="ECO:0008006" key="6">
    <source>
        <dbReference type="Google" id="ProtNLM"/>
    </source>
</evidence>